<proteinExistence type="predicted"/>
<evidence type="ECO:0000313" key="1">
    <source>
        <dbReference type="EMBL" id="GAH27765.1"/>
    </source>
</evidence>
<dbReference type="InterPro" id="IPR036388">
    <property type="entry name" value="WH-like_DNA-bd_sf"/>
</dbReference>
<protein>
    <submittedName>
        <fullName evidence="1">Uncharacterized protein</fullName>
    </submittedName>
</protein>
<gene>
    <name evidence="1" type="ORF">S03H2_02851</name>
</gene>
<dbReference type="Gene3D" id="1.10.10.10">
    <property type="entry name" value="Winged helix-like DNA-binding domain superfamily/Winged helix DNA-binding domain"/>
    <property type="match status" value="1"/>
</dbReference>
<reference evidence="1" key="1">
    <citation type="journal article" date="2014" name="Front. Microbiol.">
        <title>High frequency of phylogenetically diverse reductive dehalogenase-homologous genes in deep subseafloor sedimentary metagenomes.</title>
        <authorList>
            <person name="Kawai M."/>
            <person name="Futagami T."/>
            <person name="Toyoda A."/>
            <person name="Takaki Y."/>
            <person name="Nishi S."/>
            <person name="Hori S."/>
            <person name="Arai W."/>
            <person name="Tsubouchi T."/>
            <person name="Morono Y."/>
            <person name="Uchiyama I."/>
            <person name="Ito T."/>
            <person name="Fujiyama A."/>
            <person name="Inagaki F."/>
            <person name="Takami H."/>
        </authorList>
    </citation>
    <scope>NUCLEOTIDE SEQUENCE</scope>
    <source>
        <strain evidence="1">Expedition CK06-06</strain>
    </source>
</reference>
<dbReference type="AlphaFoldDB" id="X1F5B0"/>
<comment type="caution">
    <text evidence="1">The sequence shown here is derived from an EMBL/GenBank/DDBJ whole genome shotgun (WGS) entry which is preliminary data.</text>
</comment>
<sequence length="59" mass="6599">MKTISEQLSEREYSILTATVKDYIRTALPVASNRVNYPQVFAVLEFMSSTVSELIEGGN</sequence>
<accession>X1F5B0</accession>
<organism evidence="1">
    <name type="scientific">marine sediment metagenome</name>
    <dbReference type="NCBI Taxonomy" id="412755"/>
    <lineage>
        <taxon>unclassified sequences</taxon>
        <taxon>metagenomes</taxon>
        <taxon>ecological metagenomes</taxon>
    </lineage>
</organism>
<name>X1F5B0_9ZZZZ</name>
<dbReference type="EMBL" id="BARU01000995">
    <property type="protein sequence ID" value="GAH27765.1"/>
    <property type="molecule type" value="Genomic_DNA"/>
</dbReference>